<evidence type="ECO:0000313" key="3">
    <source>
        <dbReference type="Proteomes" id="UP000018837"/>
    </source>
</evidence>
<gene>
    <name evidence="2" type="ORF">N425_11760</name>
</gene>
<dbReference type="PATRIC" id="fig|1411148.3.peg.1934"/>
<dbReference type="EMBL" id="AYUF01000492">
    <property type="protein sequence ID" value="ETK00981.1"/>
    <property type="molecule type" value="Genomic_DNA"/>
</dbReference>
<dbReference type="PROSITE" id="PS50943">
    <property type="entry name" value="HTH_CROC1"/>
    <property type="match status" value="1"/>
</dbReference>
<evidence type="ECO:0000313" key="2">
    <source>
        <dbReference type="EMBL" id="ETK00981.1"/>
    </source>
</evidence>
<evidence type="ECO:0000259" key="1">
    <source>
        <dbReference type="PROSITE" id="PS50943"/>
    </source>
</evidence>
<dbReference type="Proteomes" id="UP000018837">
    <property type="component" value="Unassembled WGS sequence"/>
</dbReference>
<accession>W2C3F0</accession>
<reference evidence="2 3" key="1">
    <citation type="submission" date="2013-11" db="EMBL/GenBank/DDBJ databases">
        <title>Single cell genomics of uncultured Tannerella BU063 (oral taxon 286).</title>
        <authorList>
            <person name="Beall C.J."/>
            <person name="Campbell A.G."/>
            <person name="Griffen A.L."/>
            <person name="Podar M."/>
            <person name="Leys E.J."/>
        </authorList>
    </citation>
    <scope>NUCLEOTIDE SEQUENCE [LARGE SCALE GENOMIC DNA]</scope>
    <source>
        <strain evidence="2">Cell 2</strain>
    </source>
</reference>
<organism evidence="2 3">
    <name type="scientific">Tannerella sp. oral taxon BU063 isolate Cell 2</name>
    <dbReference type="NCBI Taxonomy" id="1411148"/>
    <lineage>
        <taxon>Bacteria</taxon>
        <taxon>Pseudomonadati</taxon>
        <taxon>Bacteroidota</taxon>
        <taxon>Bacteroidia</taxon>
        <taxon>Bacteroidales</taxon>
        <taxon>Tannerellaceae</taxon>
        <taxon>Tannerella</taxon>
    </lineage>
</organism>
<dbReference type="InterPro" id="IPR001387">
    <property type="entry name" value="Cro/C1-type_HTH"/>
</dbReference>
<dbReference type="CDD" id="cd00093">
    <property type="entry name" value="HTH_XRE"/>
    <property type="match status" value="1"/>
</dbReference>
<dbReference type="GO" id="GO:0003677">
    <property type="term" value="F:DNA binding"/>
    <property type="evidence" value="ECO:0007669"/>
    <property type="project" value="InterPro"/>
</dbReference>
<comment type="caution">
    <text evidence="2">The sequence shown here is derived from an EMBL/GenBank/DDBJ whole genome shotgun (WGS) entry which is preliminary data.</text>
</comment>
<protein>
    <submittedName>
        <fullName evidence="2">XRE family transcriptional regulator</fullName>
    </submittedName>
</protein>
<dbReference type="AlphaFoldDB" id="W2C3F0"/>
<dbReference type="Gene3D" id="1.10.260.40">
    <property type="entry name" value="lambda repressor-like DNA-binding domains"/>
    <property type="match status" value="1"/>
</dbReference>
<dbReference type="Pfam" id="PF01381">
    <property type="entry name" value="HTH_3"/>
    <property type="match status" value="1"/>
</dbReference>
<proteinExistence type="predicted"/>
<sequence length="109" mass="12102">MTQMHFTTLDDALDEHFGKRGTSERDKFEADVEAAVNAYRIGEAIRNERLKQNLTQEQLGERMGVKRAQISRLERGLSVSIPTLGRAFKALGITSGTLDLGLAGKVVLW</sequence>
<dbReference type="InterPro" id="IPR010982">
    <property type="entry name" value="Lambda_DNA-bd_dom_sf"/>
</dbReference>
<dbReference type="SMART" id="SM00530">
    <property type="entry name" value="HTH_XRE"/>
    <property type="match status" value="1"/>
</dbReference>
<name>W2C3F0_9BACT</name>
<feature type="domain" description="HTH cro/C1-type" evidence="1">
    <location>
        <begin position="45"/>
        <end position="98"/>
    </location>
</feature>
<dbReference type="SUPFAM" id="SSF47413">
    <property type="entry name" value="lambda repressor-like DNA-binding domains"/>
    <property type="match status" value="1"/>
</dbReference>